<protein>
    <recommendedName>
        <fullName evidence="5">DUF4190 domain-containing protein</fullName>
    </recommendedName>
</protein>
<keyword evidence="4" id="KW-1185">Reference proteome</keyword>
<feature type="compositionally biased region" description="Basic and acidic residues" evidence="1">
    <location>
        <begin position="1"/>
        <end position="17"/>
    </location>
</feature>
<gene>
    <name evidence="3" type="ORF">KC207_01595</name>
</gene>
<feature type="transmembrane region" description="Helical" evidence="2">
    <location>
        <begin position="207"/>
        <end position="233"/>
    </location>
</feature>
<evidence type="ECO:0000313" key="4">
    <source>
        <dbReference type="Proteomes" id="UP000677016"/>
    </source>
</evidence>
<evidence type="ECO:0000256" key="1">
    <source>
        <dbReference type="SAM" id="MobiDB-lite"/>
    </source>
</evidence>
<sequence>MSSDDERRDAADERQDDAASCSDPTAPPPGSWSGGTSSWTQPGSGATDAYGRPVPPPPGATQPIDPAPGGTAQIPQDDGRTAPYGQSPTYGQAPPSGQAAPYGQSPTYGQAPPYGQSPTYGQAAPYGQSPTYGQAPPPGGPAGYGAPPYAAPQQTSTSAIVLIVLSALALVSCCNIFAIGSLVMGVVATGRQSTDPERARSLTKGGWWVFGVSMSLVVLAIIIFFVLGLSGAFDEPGPYGESF</sequence>
<keyword evidence="2" id="KW-1133">Transmembrane helix</keyword>
<feature type="region of interest" description="Disordered" evidence="1">
    <location>
        <begin position="1"/>
        <end position="148"/>
    </location>
</feature>
<dbReference type="AlphaFoldDB" id="A0A941D4Z7"/>
<dbReference type="Proteomes" id="UP000677016">
    <property type="component" value="Unassembled WGS sequence"/>
</dbReference>
<name>A0A941D4Z7_9MICO</name>
<feature type="transmembrane region" description="Helical" evidence="2">
    <location>
        <begin position="159"/>
        <end position="187"/>
    </location>
</feature>
<feature type="compositionally biased region" description="Low complexity" evidence="1">
    <location>
        <begin position="34"/>
        <end position="45"/>
    </location>
</feature>
<evidence type="ECO:0000256" key="2">
    <source>
        <dbReference type="SAM" id="Phobius"/>
    </source>
</evidence>
<comment type="caution">
    <text evidence="3">The sequence shown here is derived from an EMBL/GenBank/DDBJ whole genome shotgun (WGS) entry which is preliminary data.</text>
</comment>
<proteinExistence type="predicted"/>
<reference evidence="3" key="1">
    <citation type="submission" date="2021-04" db="EMBL/GenBank/DDBJ databases">
        <title>Phycicoccus avicenniae sp. nov., a novel endophytic actinomycetes isolated from branch of Avicennia mariana.</title>
        <authorList>
            <person name="Tuo L."/>
        </authorList>
    </citation>
    <scope>NUCLEOTIDE SEQUENCE</scope>
    <source>
        <strain evidence="3">BSK3Z-2</strain>
    </source>
</reference>
<evidence type="ECO:0000313" key="3">
    <source>
        <dbReference type="EMBL" id="MBR7741985.1"/>
    </source>
</evidence>
<accession>A0A941D4Z7</accession>
<dbReference type="RefSeq" id="WP_211601136.1">
    <property type="nucleotide sequence ID" value="NZ_JAGSNF010000001.1"/>
</dbReference>
<keyword evidence="2" id="KW-0472">Membrane</keyword>
<evidence type="ECO:0008006" key="5">
    <source>
        <dbReference type="Google" id="ProtNLM"/>
    </source>
</evidence>
<keyword evidence="2" id="KW-0812">Transmembrane</keyword>
<organism evidence="3 4">
    <name type="scientific">Phycicoccus avicenniae</name>
    <dbReference type="NCBI Taxonomy" id="2828860"/>
    <lineage>
        <taxon>Bacteria</taxon>
        <taxon>Bacillati</taxon>
        <taxon>Actinomycetota</taxon>
        <taxon>Actinomycetes</taxon>
        <taxon>Micrococcales</taxon>
        <taxon>Intrasporangiaceae</taxon>
        <taxon>Phycicoccus</taxon>
    </lineage>
</organism>
<dbReference type="EMBL" id="JAGSNF010000001">
    <property type="protein sequence ID" value="MBR7741985.1"/>
    <property type="molecule type" value="Genomic_DNA"/>
</dbReference>